<dbReference type="RefSeq" id="WP_034243748.1">
    <property type="nucleotide sequence ID" value="NZ_AQRA01000007.1"/>
</dbReference>
<dbReference type="STRING" id="1317122.ATO12_20800"/>
<keyword evidence="4" id="KW-1185">Reference proteome</keyword>
<dbReference type="AlphaFoldDB" id="A0A023BRH5"/>
<sequence>MFIINFNFVKPIEEVNRFTEDHRNYISEQYNTGKFIIGGPKSPRTGGIVIANCDSKEEVYEILDKDPLIQKEVAEYSIIEFTPVMSTTDLNHYHQ</sequence>
<dbReference type="InterPro" id="IPR011008">
    <property type="entry name" value="Dimeric_a/b-barrel"/>
</dbReference>
<dbReference type="Pfam" id="PF03795">
    <property type="entry name" value="YCII"/>
    <property type="match status" value="1"/>
</dbReference>
<evidence type="ECO:0000259" key="2">
    <source>
        <dbReference type="Pfam" id="PF03795"/>
    </source>
</evidence>
<dbReference type="eggNOG" id="COG2350">
    <property type="taxonomic scope" value="Bacteria"/>
</dbReference>
<evidence type="ECO:0000313" key="3">
    <source>
        <dbReference type="EMBL" id="EZH72577.1"/>
    </source>
</evidence>
<reference evidence="3 4" key="1">
    <citation type="submission" date="2014-04" db="EMBL/GenBank/DDBJ databases">
        <title>Aquimarina sp. 22II-S11-z7 Genome Sequencing.</title>
        <authorList>
            <person name="Lai Q."/>
        </authorList>
    </citation>
    <scope>NUCLEOTIDE SEQUENCE [LARGE SCALE GENOMIC DNA]</scope>
    <source>
        <strain evidence="3 4">22II-S11-z7</strain>
    </source>
</reference>
<dbReference type="SUPFAM" id="SSF54909">
    <property type="entry name" value="Dimeric alpha+beta barrel"/>
    <property type="match status" value="1"/>
</dbReference>
<dbReference type="PANTHER" id="PTHR37828:SF1">
    <property type="entry name" value="YCII-RELATED DOMAIN-CONTAINING PROTEIN"/>
    <property type="match status" value="1"/>
</dbReference>
<evidence type="ECO:0000313" key="4">
    <source>
        <dbReference type="Proteomes" id="UP000023541"/>
    </source>
</evidence>
<proteinExistence type="inferred from homology"/>
<dbReference type="PANTHER" id="PTHR37828">
    <property type="entry name" value="GSR2449 PROTEIN"/>
    <property type="match status" value="1"/>
</dbReference>
<dbReference type="OrthoDB" id="9814407at2"/>
<comment type="similarity">
    <text evidence="1">Belongs to the YciI family.</text>
</comment>
<name>A0A023BRH5_9FLAO</name>
<dbReference type="Proteomes" id="UP000023541">
    <property type="component" value="Unassembled WGS sequence"/>
</dbReference>
<protein>
    <recommendedName>
        <fullName evidence="2">YCII-related domain-containing protein</fullName>
    </recommendedName>
</protein>
<accession>A0A023BRH5</accession>
<evidence type="ECO:0000256" key="1">
    <source>
        <dbReference type="ARBA" id="ARBA00007689"/>
    </source>
</evidence>
<gene>
    <name evidence="3" type="ORF">ATO12_20800</name>
</gene>
<comment type="caution">
    <text evidence="3">The sequence shown here is derived from an EMBL/GenBank/DDBJ whole genome shotgun (WGS) entry which is preliminary data.</text>
</comment>
<feature type="domain" description="YCII-related" evidence="2">
    <location>
        <begin position="13"/>
        <end position="82"/>
    </location>
</feature>
<organism evidence="3 4">
    <name type="scientific">Aquimarina atlantica</name>
    <dbReference type="NCBI Taxonomy" id="1317122"/>
    <lineage>
        <taxon>Bacteria</taxon>
        <taxon>Pseudomonadati</taxon>
        <taxon>Bacteroidota</taxon>
        <taxon>Flavobacteriia</taxon>
        <taxon>Flavobacteriales</taxon>
        <taxon>Flavobacteriaceae</taxon>
        <taxon>Aquimarina</taxon>
    </lineage>
</organism>
<dbReference type="EMBL" id="AQRA01000007">
    <property type="protein sequence ID" value="EZH72577.1"/>
    <property type="molecule type" value="Genomic_DNA"/>
</dbReference>
<dbReference type="Gene3D" id="3.30.70.1060">
    <property type="entry name" value="Dimeric alpha+beta barrel"/>
    <property type="match status" value="1"/>
</dbReference>
<dbReference type="InterPro" id="IPR005545">
    <property type="entry name" value="YCII"/>
</dbReference>